<accession>A0A6A5XXZ0</accession>
<gene>
    <name evidence="1" type="ORF">BU24DRAFT_460220</name>
</gene>
<sequence length="274" mass="30623">MNQIPDILYSEQDFTTWLIVGASRGIGLEFVRQLLAREERIVATVREPWASHASGLWGQAGSDHGRCQMYICDILSEESIIKFVAQIAAIPNFKIDYVVINAGVLRYPNRSTELCVSHQSTTSGCYVQCRALSFDEFAFHLHTNTIGPIITAQKLLQTNIPIGTIVFMSSDSGSHGNFREMEDGFAAYAASKAALNMAVRHMAAELKRKDDDTIILAMHPGEVATDMANINLPWEVHGIITPEESVRRMIDVIQSKGIQHSGTFWTYEDKPYVW</sequence>
<evidence type="ECO:0000313" key="2">
    <source>
        <dbReference type="Proteomes" id="UP000799778"/>
    </source>
</evidence>
<protein>
    <submittedName>
        <fullName evidence="1">NAD(P)-binding protein</fullName>
    </submittedName>
</protein>
<dbReference type="SUPFAM" id="SSF51735">
    <property type="entry name" value="NAD(P)-binding Rossmann-fold domains"/>
    <property type="match status" value="1"/>
</dbReference>
<proteinExistence type="predicted"/>
<dbReference type="AlphaFoldDB" id="A0A6A5XXZ0"/>
<dbReference type="InterPro" id="IPR052184">
    <property type="entry name" value="SDR_enzymes"/>
</dbReference>
<dbReference type="Gene3D" id="3.40.50.720">
    <property type="entry name" value="NAD(P)-binding Rossmann-like Domain"/>
    <property type="match status" value="1"/>
</dbReference>
<dbReference type="PANTHER" id="PTHR45458:SF1">
    <property type="entry name" value="SHORT CHAIN DEHYDROGENASE"/>
    <property type="match status" value="1"/>
</dbReference>
<dbReference type="RefSeq" id="XP_033385483.1">
    <property type="nucleotide sequence ID" value="XM_033531802.1"/>
</dbReference>
<dbReference type="Pfam" id="PF00106">
    <property type="entry name" value="adh_short"/>
    <property type="match status" value="1"/>
</dbReference>
<evidence type="ECO:0000313" key="1">
    <source>
        <dbReference type="EMBL" id="KAF2017144.1"/>
    </source>
</evidence>
<dbReference type="PANTHER" id="PTHR45458">
    <property type="entry name" value="SHORT-CHAIN DEHYDROGENASE/REDUCTASE SDR"/>
    <property type="match status" value="1"/>
</dbReference>
<dbReference type="Proteomes" id="UP000799778">
    <property type="component" value="Unassembled WGS sequence"/>
</dbReference>
<organism evidence="1 2">
    <name type="scientific">Aaosphaeria arxii CBS 175.79</name>
    <dbReference type="NCBI Taxonomy" id="1450172"/>
    <lineage>
        <taxon>Eukaryota</taxon>
        <taxon>Fungi</taxon>
        <taxon>Dikarya</taxon>
        <taxon>Ascomycota</taxon>
        <taxon>Pezizomycotina</taxon>
        <taxon>Dothideomycetes</taxon>
        <taxon>Pleosporomycetidae</taxon>
        <taxon>Pleosporales</taxon>
        <taxon>Pleosporales incertae sedis</taxon>
        <taxon>Aaosphaeria</taxon>
    </lineage>
</organism>
<keyword evidence="2" id="KW-1185">Reference proteome</keyword>
<dbReference type="InterPro" id="IPR036291">
    <property type="entry name" value="NAD(P)-bd_dom_sf"/>
</dbReference>
<dbReference type="GO" id="GO:0016616">
    <property type="term" value="F:oxidoreductase activity, acting on the CH-OH group of donors, NAD or NADP as acceptor"/>
    <property type="evidence" value="ECO:0007669"/>
    <property type="project" value="TreeGrafter"/>
</dbReference>
<dbReference type="OrthoDB" id="5296at2759"/>
<name>A0A6A5XXZ0_9PLEO</name>
<reference evidence="1" key="1">
    <citation type="journal article" date="2020" name="Stud. Mycol.">
        <title>101 Dothideomycetes genomes: a test case for predicting lifestyles and emergence of pathogens.</title>
        <authorList>
            <person name="Haridas S."/>
            <person name="Albert R."/>
            <person name="Binder M."/>
            <person name="Bloem J."/>
            <person name="Labutti K."/>
            <person name="Salamov A."/>
            <person name="Andreopoulos B."/>
            <person name="Baker S."/>
            <person name="Barry K."/>
            <person name="Bills G."/>
            <person name="Bluhm B."/>
            <person name="Cannon C."/>
            <person name="Castanera R."/>
            <person name="Culley D."/>
            <person name="Daum C."/>
            <person name="Ezra D."/>
            <person name="Gonzalez J."/>
            <person name="Henrissat B."/>
            <person name="Kuo A."/>
            <person name="Liang C."/>
            <person name="Lipzen A."/>
            <person name="Lutzoni F."/>
            <person name="Magnuson J."/>
            <person name="Mondo S."/>
            <person name="Nolan M."/>
            <person name="Ohm R."/>
            <person name="Pangilinan J."/>
            <person name="Park H.-J."/>
            <person name="Ramirez L."/>
            <person name="Alfaro M."/>
            <person name="Sun H."/>
            <person name="Tritt A."/>
            <person name="Yoshinaga Y."/>
            <person name="Zwiers L.-H."/>
            <person name="Turgeon B."/>
            <person name="Goodwin S."/>
            <person name="Spatafora J."/>
            <person name="Crous P."/>
            <person name="Grigoriev I."/>
        </authorList>
    </citation>
    <scope>NUCLEOTIDE SEQUENCE</scope>
    <source>
        <strain evidence="1">CBS 175.79</strain>
    </source>
</reference>
<dbReference type="InterPro" id="IPR002347">
    <property type="entry name" value="SDR_fam"/>
</dbReference>
<dbReference type="GeneID" id="54289199"/>
<dbReference type="EMBL" id="ML978068">
    <property type="protein sequence ID" value="KAF2017144.1"/>
    <property type="molecule type" value="Genomic_DNA"/>
</dbReference>
<dbReference type="PRINTS" id="PR00081">
    <property type="entry name" value="GDHRDH"/>
</dbReference>